<keyword evidence="4 6" id="KW-0472">Membrane</keyword>
<name>A3MXJ8_PYRCJ</name>
<reference evidence="8" key="1">
    <citation type="submission" date="2007-02" db="EMBL/GenBank/DDBJ databases">
        <title>Complete sequence of Pyrobaculum calidifontis JCM 11548.</title>
        <authorList>
            <consortium name="US DOE Joint Genome Institute"/>
            <person name="Copeland A."/>
            <person name="Lucas S."/>
            <person name="Lapidus A."/>
            <person name="Barry K."/>
            <person name="Glavina del Rio T."/>
            <person name="Dalin E."/>
            <person name="Tice H."/>
            <person name="Pitluck S."/>
            <person name="Chain P."/>
            <person name="Malfatti S."/>
            <person name="Shin M."/>
            <person name="Vergez L."/>
            <person name="Schmutz J."/>
            <person name="Larimer F."/>
            <person name="Land M."/>
            <person name="Hauser L."/>
            <person name="Kyrpides N."/>
            <person name="Mikhailova N."/>
            <person name="Cozen A.E."/>
            <person name="Fitz-Gibbon S.T."/>
            <person name="House C.H."/>
            <person name="Saltikov C."/>
            <person name="Lowe T.M."/>
            <person name="Richardson P."/>
        </authorList>
    </citation>
    <scope>NUCLEOTIDE SEQUENCE [LARGE SCALE GENOMIC DNA]</scope>
    <source>
        <strain evidence="8">JCM 11548</strain>
    </source>
</reference>
<feature type="transmembrane region" description="Helical" evidence="6">
    <location>
        <begin position="374"/>
        <end position="398"/>
    </location>
</feature>
<keyword evidence="5" id="KW-0813">Transport</keyword>
<feature type="transmembrane region" description="Helical" evidence="6">
    <location>
        <begin position="12"/>
        <end position="36"/>
    </location>
</feature>
<proteinExistence type="inferred from homology"/>
<dbReference type="EMBL" id="CP000561">
    <property type="protein sequence ID" value="ABO09365.1"/>
    <property type="molecule type" value="Genomic_DNA"/>
</dbReference>
<dbReference type="GO" id="GO:0004129">
    <property type="term" value="F:cytochrome-c oxidase activity"/>
    <property type="evidence" value="ECO:0007669"/>
    <property type="project" value="InterPro"/>
</dbReference>
<dbReference type="GO" id="GO:0009060">
    <property type="term" value="P:aerobic respiration"/>
    <property type="evidence" value="ECO:0007669"/>
    <property type="project" value="InterPro"/>
</dbReference>
<evidence type="ECO:0000256" key="5">
    <source>
        <dbReference type="RuleBase" id="RU000370"/>
    </source>
</evidence>
<keyword evidence="5" id="KW-0408">Iron</keyword>
<comment type="similarity">
    <text evidence="5">Belongs to the heme-copper respiratory oxidase family.</text>
</comment>
<dbReference type="InterPro" id="IPR023615">
    <property type="entry name" value="Cyt_c_Oxase_su1_BS"/>
</dbReference>
<dbReference type="AlphaFoldDB" id="A3MXJ8"/>
<evidence type="ECO:0000256" key="1">
    <source>
        <dbReference type="ARBA" id="ARBA00004141"/>
    </source>
</evidence>
<evidence type="ECO:0000313" key="8">
    <source>
        <dbReference type="EMBL" id="ABO09365.1"/>
    </source>
</evidence>
<dbReference type="PRINTS" id="PR01165">
    <property type="entry name" value="CYCOXIDASEI"/>
</dbReference>
<keyword evidence="5" id="KW-0679">Respiratory chain</keyword>
<keyword evidence="9" id="KW-1185">Reference proteome</keyword>
<dbReference type="PROSITE" id="PS50855">
    <property type="entry name" value="COX1"/>
    <property type="match status" value="1"/>
</dbReference>
<dbReference type="OrthoDB" id="28065at2157"/>
<accession>A3MXJ8</accession>
<feature type="transmembrane region" description="Helical" evidence="6">
    <location>
        <begin position="251"/>
        <end position="269"/>
    </location>
</feature>
<dbReference type="GeneID" id="4909711"/>
<dbReference type="InterPro" id="IPR000883">
    <property type="entry name" value="Cyt_C_Oxase_1"/>
</dbReference>
<dbReference type="PANTHER" id="PTHR10422:SF40">
    <property type="entry name" value="CYTOCHROME C OXIDASE SUBUNIT I"/>
    <property type="match status" value="1"/>
</dbReference>
<feature type="transmembrane region" description="Helical" evidence="6">
    <location>
        <begin position="166"/>
        <end position="183"/>
    </location>
</feature>
<feature type="transmembrane region" description="Helical" evidence="6">
    <location>
        <begin position="512"/>
        <end position="533"/>
    </location>
</feature>
<keyword evidence="5" id="KW-0249">Electron transport</keyword>
<protein>
    <submittedName>
        <fullName evidence="8">Cytochrome-c oxidase</fullName>
        <ecNumber evidence="8">1.9.3.1</ecNumber>
    </submittedName>
</protein>
<gene>
    <name evidence="8" type="ordered locus">Pcal_1949</name>
</gene>
<keyword evidence="2 5" id="KW-0812">Transmembrane</keyword>
<evidence type="ECO:0000256" key="4">
    <source>
        <dbReference type="ARBA" id="ARBA00023136"/>
    </source>
</evidence>
<evidence type="ECO:0000259" key="7">
    <source>
        <dbReference type="PROSITE" id="PS50855"/>
    </source>
</evidence>
<dbReference type="RefSeq" id="WP_011850623.1">
    <property type="nucleotide sequence ID" value="NC_009073.1"/>
</dbReference>
<dbReference type="Pfam" id="PF00115">
    <property type="entry name" value="COX1"/>
    <property type="match status" value="1"/>
</dbReference>
<feature type="transmembrane region" description="Helical" evidence="6">
    <location>
        <begin position="132"/>
        <end position="154"/>
    </location>
</feature>
<keyword evidence="8" id="KW-0560">Oxidoreductase</keyword>
<dbReference type="Proteomes" id="UP000001431">
    <property type="component" value="Chromosome"/>
</dbReference>
<dbReference type="KEGG" id="pcl:Pcal_1949"/>
<evidence type="ECO:0000256" key="3">
    <source>
        <dbReference type="ARBA" id="ARBA00022989"/>
    </source>
</evidence>
<feature type="transmembrane region" description="Helical" evidence="6">
    <location>
        <begin position="407"/>
        <end position="429"/>
    </location>
</feature>
<dbReference type="SUPFAM" id="SSF81442">
    <property type="entry name" value="Cytochrome c oxidase subunit I-like"/>
    <property type="match status" value="1"/>
</dbReference>
<keyword evidence="5" id="KW-0479">Metal-binding</keyword>
<organism evidence="8 9">
    <name type="scientific">Pyrobaculum calidifontis (strain DSM 21063 / JCM 11548 / VA1)</name>
    <dbReference type="NCBI Taxonomy" id="410359"/>
    <lineage>
        <taxon>Archaea</taxon>
        <taxon>Thermoproteota</taxon>
        <taxon>Thermoprotei</taxon>
        <taxon>Thermoproteales</taxon>
        <taxon>Thermoproteaceae</taxon>
        <taxon>Pyrobaculum</taxon>
    </lineage>
</organism>
<dbReference type="InterPro" id="IPR036927">
    <property type="entry name" value="Cyt_c_oxase-like_su1_sf"/>
</dbReference>
<feature type="transmembrane region" description="Helical" evidence="6">
    <location>
        <begin position="215"/>
        <end position="239"/>
    </location>
</feature>
<feature type="transmembrane region" description="Helical" evidence="6">
    <location>
        <begin position="56"/>
        <end position="79"/>
    </location>
</feature>
<dbReference type="HOGENOM" id="CLU_033807_1_0_2"/>
<feature type="transmembrane region" description="Helical" evidence="6">
    <location>
        <begin position="334"/>
        <end position="354"/>
    </location>
</feature>
<feature type="transmembrane region" description="Helical" evidence="6">
    <location>
        <begin position="91"/>
        <end position="112"/>
    </location>
</feature>
<evidence type="ECO:0000256" key="6">
    <source>
        <dbReference type="SAM" id="Phobius"/>
    </source>
</evidence>
<dbReference type="Gene3D" id="1.20.210.10">
    <property type="entry name" value="Cytochrome c oxidase-like, subunit I domain"/>
    <property type="match status" value="1"/>
</dbReference>
<evidence type="ECO:0000256" key="2">
    <source>
        <dbReference type="ARBA" id="ARBA00022692"/>
    </source>
</evidence>
<feature type="domain" description="Cytochrome oxidase subunit I profile" evidence="7">
    <location>
        <begin position="18"/>
        <end position="489"/>
    </location>
</feature>
<sequence>MATTTKFVFEDRFAKVAITFSYIMLLLGGLFGFLQVLSRAPGMPQLETPELYYSGLTLHGTALAILWTAFFIMGLAVFVVTRELDMRLNPVLLRSACVLAVLGTLMAAVEILRGEAAVLYTFYPPLYASPLFFIGLAVLLIGTWLFGAAILHAIFKWKAANRDKEVPLGVYGVFTTVMIWLYATPPLAYAVLFRSLPMALFGSNAPVDVLEWRLWFWYFGHPLVYFWLVPAVTVWYTILPRVLGVEVFSKTMAKAAFFLYLIASTPVGLHHQFVDPGVHPVYKYLHTVLTYVVAVPSFLTAFNIVATLERAGRARGGKGLFGWITALPWGKDPVFTGITFAIILFGIAGFSGVVNASFNVNYMVHNTAWIVGHFHLTVGGGVTLTFISTSFLLVPLLFGRDYVAKRLLIAVPTLWFIGQLIFGFAYHLAGIYGAPRRTYLPPYLQNPDLTQGAHFVPDWIPLLQLGAVGGVTFALGGALFLLLTFATIFAGPRVRLSGGEVKISPDPDRATFFDKLGLVILIGLVLIVIAYSLPAIEVYSRGLSPAPPYNPLTGAPVTTS</sequence>
<dbReference type="eggNOG" id="arCOG01238">
    <property type="taxonomic scope" value="Archaea"/>
</dbReference>
<dbReference type="InterPro" id="IPR023616">
    <property type="entry name" value="Cyt_c_oxase-like_su1_dom"/>
</dbReference>
<feature type="transmembrane region" description="Helical" evidence="6">
    <location>
        <begin position="289"/>
        <end position="308"/>
    </location>
</feature>
<dbReference type="EC" id="1.9.3.1" evidence="8"/>
<evidence type="ECO:0000313" key="9">
    <source>
        <dbReference type="Proteomes" id="UP000001431"/>
    </source>
</evidence>
<dbReference type="GO" id="GO:0016491">
    <property type="term" value="F:oxidoreductase activity"/>
    <property type="evidence" value="ECO:0007669"/>
    <property type="project" value="UniProtKB-KW"/>
</dbReference>
<feature type="transmembrane region" description="Helical" evidence="6">
    <location>
        <begin position="465"/>
        <end position="491"/>
    </location>
</feature>
<dbReference type="PROSITE" id="PS00077">
    <property type="entry name" value="COX1_CUB"/>
    <property type="match status" value="1"/>
</dbReference>
<dbReference type="GO" id="GO:0016020">
    <property type="term" value="C:membrane"/>
    <property type="evidence" value="ECO:0007669"/>
    <property type="project" value="UniProtKB-SubCell"/>
</dbReference>
<dbReference type="PANTHER" id="PTHR10422">
    <property type="entry name" value="CYTOCHROME C OXIDASE SUBUNIT 1"/>
    <property type="match status" value="1"/>
</dbReference>
<dbReference type="STRING" id="410359.Pcal_1949"/>
<keyword evidence="3 6" id="KW-1133">Transmembrane helix</keyword>
<comment type="subcellular location">
    <subcellularLocation>
        <location evidence="1">Membrane</location>
        <topology evidence="1">Multi-pass membrane protein</topology>
    </subcellularLocation>
</comment>
<keyword evidence="5" id="KW-0349">Heme</keyword>
<dbReference type="GO" id="GO:0020037">
    <property type="term" value="F:heme binding"/>
    <property type="evidence" value="ECO:0007669"/>
    <property type="project" value="InterPro"/>
</dbReference>